<feature type="compositionally biased region" description="Basic and acidic residues" evidence="1">
    <location>
        <begin position="94"/>
        <end position="113"/>
    </location>
</feature>
<organism evidence="2 3">
    <name type="scientific">Caerostris darwini</name>
    <dbReference type="NCBI Taxonomy" id="1538125"/>
    <lineage>
        <taxon>Eukaryota</taxon>
        <taxon>Metazoa</taxon>
        <taxon>Ecdysozoa</taxon>
        <taxon>Arthropoda</taxon>
        <taxon>Chelicerata</taxon>
        <taxon>Arachnida</taxon>
        <taxon>Araneae</taxon>
        <taxon>Araneomorphae</taxon>
        <taxon>Entelegynae</taxon>
        <taxon>Araneoidea</taxon>
        <taxon>Araneidae</taxon>
        <taxon>Caerostris</taxon>
    </lineage>
</organism>
<evidence type="ECO:0008006" key="4">
    <source>
        <dbReference type="Google" id="ProtNLM"/>
    </source>
</evidence>
<comment type="caution">
    <text evidence="2">The sequence shown here is derived from an EMBL/GenBank/DDBJ whole genome shotgun (WGS) entry which is preliminary data.</text>
</comment>
<accession>A0AAV4PCW1</accession>
<keyword evidence="3" id="KW-1185">Reference proteome</keyword>
<protein>
    <recommendedName>
        <fullName evidence="4">Secreted protein</fullName>
    </recommendedName>
</protein>
<dbReference type="EMBL" id="BPLQ01002693">
    <property type="protein sequence ID" value="GIX95020.1"/>
    <property type="molecule type" value="Genomic_DNA"/>
</dbReference>
<sequence length="129" mass="14541">MTHEGLLVARNGRRLLVAWLLLPARSNDLVQRLSVTASPLTESSIILNHQWMFRCQRKNNSLFPKHAAETAREQGSSVVEPHATGRGEPFNKTLESRGSRETTAEIKRKKKEDSALTLQISTKRFGGKY</sequence>
<name>A0AAV4PCW1_9ARAC</name>
<gene>
    <name evidence="2" type="ORF">CDAR_209811</name>
</gene>
<evidence type="ECO:0000256" key="1">
    <source>
        <dbReference type="SAM" id="MobiDB-lite"/>
    </source>
</evidence>
<feature type="region of interest" description="Disordered" evidence="1">
    <location>
        <begin position="69"/>
        <end position="113"/>
    </location>
</feature>
<evidence type="ECO:0000313" key="2">
    <source>
        <dbReference type="EMBL" id="GIX95020.1"/>
    </source>
</evidence>
<dbReference type="AlphaFoldDB" id="A0AAV4PCW1"/>
<dbReference type="Proteomes" id="UP001054837">
    <property type="component" value="Unassembled WGS sequence"/>
</dbReference>
<proteinExistence type="predicted"/>
<evidence type="ECO:0000313" key="3">
    <source>
        <dbReference type="Proteomes" id="UP001054837"/>
    </source>
</evidence>
<reference evidence="2 3" key="1">
    <citation type="submission" date="2021-06" db="EMBL/GenBank/DDBJ databases">
        <title>Caerostris darwini draft genome.</title>
        <authorList>
            <person name="Kono N."/>
            <person name="Arakawa K."/>
        </authorList>
    </citation>
    <scope>NUCLEOTIDE SEQUENCE [LARGE SCALE GENOMIC DNA]</scope>
</reference>